<keyword evidence="3" id="KW-1185">Reference proteome</keyword>
<name>A0ABV7C6Y3_9VIBR</name>
<dbReference type="RefSeq" id="WP_123014797.1">
    <property type="nucleotide sequence ID" value="NZ_AP024912.1"/>
</dbReference>
<evidence type="ECO:0000313" key="3">
    <source>
        <dbReference type="Proteomes" id="UP001595384"/>
    </source>
</evidence>
<accession>A0ABV7C6Y3</accession>
<evidence type="ECO:0008006" key="4">
    <source>
        <dbReference type="Google" id="ProtNLM"/>
    </source>
</evidence>
<dbReference type="Proteomes" id="UP001595384">
    <property type="component" value="Unassembled WGS sequence"/>
</dbReference>
<evidence type="ECO:0000313" key="2">
    <source>
        <dbReference type="EMBL" id="MFC3022553.1"/>
    </source>
</evidence>
<dbReference type="EMBL" id="JBHRSE010000009">
    <property type="protein sequence ID" value="MFC3022553.1"/>
    <property type="molecule type" value="Genomic_DNA"/>
</dbReference>
<organism evidence="2 3">
    <name type="scientific">Vibrio zhugei</name>
    <dbReference type="NCBI Taxonomy" id="2479546"/>
    <lineage>
        <taxon>Bacteria</taxon>
        <taxon>Pseudomonadati</taxon>
        <taxon>Pseudomonadota</taxon>
        <taxon>Gammaproteobacteria</taxon>
        <taxon>Vibrionales</taxon>
        <taxon>Vibrionaceae</taxon>
        <taxon>Vibrio</taxon>
    </lineage>
</organism>
<proteinExistence type="predicted"/>
<protein>
    <recommendedName>
        <fullName evidence="4">Bacterial EndoU nuclease domain-containing protein</fullName>
    </recommendedName>
</protein>
<sequence>MFLTHKDHYQTLRRAILEKKKNKSRNEIPVQFDRQIGLSIKNQGTHANRGPFTESQTNKAVVRFDPNSGKFFTAYPE</sequence>
<gene>
    <name evidence="2" type="ORF">ACFODT_01715</name>
</gene>
<feature type="region of interest" description="Disordered" evidence="1">
    <location>
        <begin position="39"/>
        <end position="60"/>
    </location>
</feature>
<comment type="caution">
    <text evidence="2">The sequence shown here is derived from an EMBL/GenBank/DDBJ whole genome shotgun (WGS) entry which is preliminary data.</text>
</comment>
<reference evidence="3" key="1">
    <citation type="journal article" date="2019" name="Int. J. Syst. Evol. Microbiol.">
        <title>The Global Catalogue of Microorganisms (GCM) 10K type strain sequencing project: providing services to taxonomists for standard genome sequencing and annotation.</title>
        <authorList>
            <consortium name="The Broad Institute Genomics Platform"/>
            <consortium name="The Broad Institute Genome Sequencing Center for Infectious Disease"/>
            <person name="Wu L."/>
            <person name="Ma J."/>
        </authorList>
    </citation>
    <scope>NUCLEOTIDE SEQUENCE [LARGE SCALE GENOMIC DNA]</scope>
    <source>
        <strain evidence="3">KCTC 62784</strain>
    </source>
</reference>
<evidence type="ECO:0000256" key="1">
    <source>
        <dbReference type="SAM" id="MobiDB-lite"/>
    </source>
</evidence>